<dbReference type="GO" id="GO:0016020">
    <property type="term" value="C:membrane"/>
    <property type="evidence" value="ECO:0007669"/>
    <property type="project" value="GOC"/>
</dbReference>
<dbReference type="OrthoDB" id="9802987at2"/>
<dbReference type="InterPro" id="IPR051706">
    <property type="entry name" value="Glycosyltransferase_domain"/>
</dbReference>
<dbReference type="EMBL" id="FNRI01000001">
    <property type="protein sequence ID" value="SDZ97996.1"/>
    <property type="molecule type" value="Genomic_DNA"/>
</dbReference>
<dbReference type="Gene3D" id="3.90.550.20">
    <property type="match status" value="1"/>
</dbReference>
<dbReference type="PANTHER" id="PTHR32385">
    <property type="entry name" value="MANNOSYL PHOSPHORYLINOSITOL CERAMIDE SYNTHASE"/>
    <property type="match status" value="1"/>
</dbReference>
<dbReference type="GO" id="GO:0051999">
    <property type="term" value="P:mannosyl-inositol phosphorylceramide biosynthetic process"/>
    <property type="evidence" value="ECO:0007669"/>
    <property type="project" value="TreeGrafter"/>
</dbReference>
<evidence type="ECO:0000313" key="2">
    <source>
        <dbReference type="EMBL" id="SDZ97996.1"/>
    </source>
</evidence>
<gene>
    <name evidence="2" type="ORF">SAMN05444145_101199</name>
</gene>
<name>A0A1H3XF64_9BACT</name>
<dbReference type="GO" id="GO:0000030">
    <property type="term" value="F:mannosyltransferase activity"/>
    <property type="evidence" value="ECO:0007669"/>
    <property type="project" value="TreeGrafter"/>
</dbReference>
<dbReference type="InterPro" id="IPR029044">
    <property type="entry name" value="Nucleotide-diphossugar_trans"/>
</dbReference>
<reference evidence="2 3" key="1">
    <citation type="submission" date="2016-10" db="EMBL/GenBank/DDBJ databases">
        <authorList>
            <person name="de Groot N.N."/>
        </authorList>
    </citation>
    <scope>NUCLEOTIDE SEQUENCE [LARGE SCALE GENOMIC DNA]</scope>
    <source>
        <strain evidence="2 3">DSM 25383</strain>
    </source>
</reference>
<protein>
    <submittedName>
        <fullName evidence="2">Glycosyltransferase sugar-binding region containing DXD motif-containing protein</fullName>
    </submittedName>
</protein>
<keyword evidence="1 2" id="KW-0808">Transferase</keyword>
<dbReference type="RefSeq" id="WP_074711959.1">
    <property type="nucleotide sequence ID" value="NZ_FNRI01000001.1"/>
</dbReference>
<dbReference type="Pfam" id="PF04488">
    <property type="entry name" value="Gly_transf_sug"/>
    <property type="match status" value="1"/>
</dbReference>
<dbReference type="SUPFAM" id="SSF53448">
    <property type="entry name" value="Nucleotide-diphospho-sugar transferases"/>
    <property type="match status" value="1"/>
</dbReference>
<dbReference type="Proteomes" id="UP000183253">
    <property type="component" value="Unassembled WGS sequence"/>
</dbReference>
<dbReference type="PANTHER" id="PTHR32385:SF15">
    <property type="entry name" value="INOSITOL PHOSPHOCERAMIDE MANNOSYLTRANSFERASE 1"/>
    <property type="match status" value="1"/>
</dbReference>
<accession>A0A1H3XF64</accession>
<evidence type="ECO:0000256" key="1">
    <source>
        <dbReference type="ARBA" id="ARBA00022679"/>
    </source>
</evidence>
<sequence length="259" mass="29991">MIPKKIHFCWLGGGKYPERVRQCMESWRRALPGYEIVRWDESRFDVNSVPWVREAIERKKYAFAADYIRHYALYHEGGIYLDTDVEVLKPFDDLLDAEMFAVIETEESVLARNIAQDRISEAGEVLTDELFADVGLGLQSGAFGVTARHPFTRRCLDWYESHRFIREDGTLYDRIIAPDIMAYHARPAGLKYKDVAQELDEGIRIHPSPTIAAYAAKAVPESYAIHHCLGSWRPAAPCRKKKWYSRWWKSLMRGLGLHK</sequence>
<dbReference type="STRING" id="1033731.SAMN05444145_101199"/>
<evidence type="ECO:0000313" key="3">
    <source>
        <dbReference type="Proteomes" id="UP000183253"/>
    </source>
</evidence>
<organism evidence="2 3">
    <name type="scientific">Alistipes timonensis JC136</name>
    <dbReference type="NCBI Taxonomy" id="1033731"/>
    <lineage>
        <taxon>Bacteria</taxon>
        <taxon>Pseudomonadati</taxon>
        <taxon>Bacteroidota</taxon>
        <taxon>Bacteroidia</taxon>
        <taxon>Bacteroidales</taxon>
        <taxon>Rikenellaceae</taxon>
        <taxon>Alistipes</taxon>
    </lineage>
</organism>
<keyword evidence="3" id="KW-1185">Reference proteome</keyword>
<dbReference type="InterPro" id="IPR007577">
    <property type="entry name" value="GlycoTrfase_DXD_sugar-bd_CS"/>
</dbReference>
<proteinExistence type="predicted"/>
<dbReference type="AlphaFoldDB" id="A0A1H3XF64"/>